<evidence type="ECO:0000313" key="1">
    <source>
        <dbReference type="EMBL" id="RVW59542.1"/>
    </source>
</evidence>
<proteinExistence type="predicted"/>
<dbReference type="Proteomes" id="UP000288805">
    <property type="component" value="Unassembled WGS sequence"/>
</dbReference>
<dbReference type="AlphaFoldDB" id="A0A438FHV1"/>
<dbReference type="EMBL" id="QGNW01000887">
    <property type="protein sequence ID" value="RVW59542.1"/>
    <property type="molecule type" value="Genomic_DNA"/>
</dbReference>
<evidence type="ECO:0000313" key="2">
    <source>
        <dbReference type="Proteomes" id="UP000288805"/>
    </source>
</evidence>
<reference evidence="1 2" key="1">
    <citation type="journal article" date="2018" name="PLoS Genet.">
        <title>Population sequencing reveals clonal diversity and ancestral inbreeding in the grapevine cultivar Chardonnay.</title>
        <authorList>
            <person name="Roach M.J."/>
            <person name="Johnson D.L."/>
            <person name="Bohlmann J."/>
            <person name="van Vuuren H.J."/>
            <person name="Jones S.J."/>
            <person name="Pretorius I.S."/>
            <person name="Schmidt S.A."/>
            <person name="Borneman A.R."/>
        </authorList>
    </citation>
    <scope>NUCLEOTIDE SEQUENCE [LARGE SCALE GENOMIC DNA]</scope>
    <source>
        <strain evidence="2">cv. Chardonnay</strain>
        <tissue evidence="1">Leaf</tissue>
    </source>
</reference>
<sequence>MCVRSSMQDRKRSSIGNHGHMGVEAFTDVDWLGSLDDERSTVGYCTFMVGNLVTRRSMKHSLVARSIGKPEFRVVAHEICELLWLKILIWE</sequence>
<dbReference type="PANTHER" id="PTHR11439:SF440">
    <property type="entry name" value="INTEGRASE CATALYTIC DOMAIN-CONTAINING PROTEIN"/>
    <property type="match status" value="1"/>
</dbReference>
<protein>
    <submittedName>
        <fullName evidence="1">Uncharacterized protein</fullName>
    </submittedName>
</protein>
<name>A0A438FHV1_VITVI</name>
<organism evidence="1 2">
    <name type="scientific">Vitis vinifera</name>
    <name type="common">Grape</name>
    <dbReference type="NCBI Taxonomy" id="29760"/>
    <lineage>
        <taxon>Eukaryota</taxon>
        <taxon>Viridiplantae</taxon>
        <taxon>Streptophyta</taxon>
        <taxon>Embryophyta</taxon>
        <taxon>Tracheophyta</taxon>
        <taxon>Spermatophyta</taxon>
        <taxon>Magnoliopsida</taxon>
        <taxon>eudicotyledons</taxon>
        <taxon>Gunneridae</taxon>
        <taxon>Pentapetalae</taxon>
        <taxon>rosids</taxon>
        <taxon>Vitales</taxon>
        <taxon>Vitaceae</taxon>
        <taxon>Viteae</taxon>
        <taxon>Vitis</taxon>
    </lineage>
</organism>
<dbReference type="CDD" id="cd09272">
    <property type="entry name" value="RNase_HI_RT_Ty1"/>
    <property type="match status" value="1"/>
</dbReference>
<comment type="caution">
    <text evidence="1">The sequence shown here is derived from an EMBL/GenBank/DDBJ whole genome shotgun (WGS) entry which is preliminary data.</text>
</comment>
<gene>
    <name evidence="1" type="ORF">CK203_104791</name>
</gene>
<dbReference type="PANTHER" id="PTHR11439">
    <property type="entry name" value="GAG-POL-RELATED RETROTRANSPOSON"/>
    <property type="match status" value="1"/>
</dbReference>
<accession>A0A438FHV1</accession>